<comment type="caution">
    <text evidence="1">The sequence shown here is derived from an EMBL/GenBank/DDBJ whole genome shotgun (WGS) entry which is preliminary data.</text>
</comment>
<evidence type="ECO:0000313" key="2">
    <source>
        <dbReference type="Proteomes" id="UP000031666"/>
    </source>
</evidence>
<dbReference type="STRING" id="1481914.JCM19241_1227"/>
<evidence type="ECO:0000313" key="1">
    <source>
        <dbReference type="EMBL" id="GAM74884.1"/>
    </source>
</evidence>
<sequence length="52" mass="6173">MSYEGDEEYRYQNIEKERVIEAIYVQRDVSGLDIQNYILEFNKNVDSLAVVI</sequence>
<proteinExistence type="predicted"/>
<accession>A0A0B8QK35</accession>
<dbReference type="Proteomes" id="UP000031666">
    <property type="component" value="Unassembled WGS sequence"/>
</dbReference>
<organism evidence="1 2">
    <name type="scientific">Vibrio ishigakensis</name>
    <dbReference type="NCBI Taxonomy" id="1481914"/>
    <lineage>
        <taxon>Bacteria</taxon>
        <taxon>Pseudomonadati</taxon>
        <taxon>Pseudomonadota</taxon>
        <taxon>Gammaproteobacteria</taxon>
        <taxon>Vibrionales</taxon>
        <taxon>Vibrionaceae</taxon>
        <taxon>Vibrio</taxon>
    </lineage>
</organism>
<name>A0A0B8QK35_9VIBR</name>
<reference evidence="1 2" key="2">
    <citation type="submission" date="2015-01" db="EMBL/GenBank/DDBJ databases">
        <authorList>
            <consortium name="NBRP consortium"/>
            <person name="Sawabe T."/>
            <person name="Meirelles P."/>
            <person name="Feng G."/>
            <person name="Sayaka M."/>
            <person name="Hattori M."/>
            <person name="Ohkuma M."/>
        </authorList>
    </citation>
    <scope>NUCLEOTIDE SEQUENCE [LARGE SCALE GENOMIC DNA]</scope>
    <source>
        <strain evidence="2">JCM 19241</strain>
    </source>
</reference>
<dbReference type="EMBL" id="BBSC01000003">
    <property type="protein sequence ID" value="GAM74884.1"/>
    <property type="molecule type" value="Genomic_DNA"/>
</dbReference>
<reference evidence="1 2" key="1">
    <citation type="submission" date="2015-01" db="EMBL/GenBank/DDBJ databases">
        <title>Vibrio sp. C94 JCM 19241 whole genome shotgun sequence.</title>
        <authorList>
            <person name="Sawabe T."/>
            <person name="Meirelles P."/>
            <person name="Feng G."/>
            <person name="Sayaka M."/>
            <person name="Hattori M."/>
            <person name="Ohkuma M."/>
        </authorList>
    </citation>
    <scope>NUCLEOTIDE SEQUENCE [LARGE SCALE GENOMIC DNA]</scope>
    <source>
        <strain evidence="2">JCM 19241</strain>
    </source>
</reference>
<protein>
    <submittedName>
        <fullName evidence="1">Uncharacterized protein</fullName>
    </submittedName>
</protein>
<gene>
    <name evidence="1" type="ORF">JCM19241_1227</name>
</gene>
<dbReference type="AlphaFoldDB" id="A0A0B8QK35"/>